<keyword evidence="6 8" id="KW-0408">Iron</keyword>
<feature type="binding site" evidence="8">
    <location>
        <position position="372"/>
    </location>
    <ligand>
        <name>[4Fe-4S] cluster</name>
        <dbReference type="ChEBI" id="CHEBI:49883"/>
        <label>1</label>
    </ligand>
</feature>
<dbReference type="InterPro" id="IPR037225">
    <property type="entry name" value="Nuo51_FMN-bd_sf"/>
</dbReference>
<keyword evidence="7 8" id="KW-0411">Iron-sulfur</keyword>
<keyword evidence="8" id="KW-0472">Membrane</keyword>
<feature type="binding site" evidence="8">
    <location>
        <position position="366"/>
    </location>
    <ligand>
        <name>[4Fe-4S] cluster</name>
        <dbReference type="ChEBI" id="CHEBI:49883"/>
        <label>1</label>
    </ligand>
</feature>
<evidence type="ECO:0000313" key="10">
    <source>
        <dbReference type="EMBL" id="EHM13657.1"/>
    </source>
</evidence>
<gene>
    <name evidence="8" type="primary">rnfC</name>
    <name evidence="10" type="ORF">JonanDRAFT_1293</name>
</gene>
<comment type="cofactor">
    <cofactor evidence="8">
        <name>[4Fe-4S] cluster</name>
        <dbReference type="ChEBI" id="CHEBI:49883"/>
    </cofactor>
    <text evidence="8">Binds 2 [4Fe-4S] clusters per subunit.</text>
</comment>
<keyword evidence="5 8" id="KW-0249">Electron transport</keyword>
<protein>
    <recommendedName>
        <fullName evidence="8">Ion-translocating oxidoreductase complex subunit C</fullName>
        <ecNumber evidence="8">7.-.-.-</ecNumber>
    </recommendedName>
    <alternativeName>
        <fullName evidence="8">Rnf electron transport complex subunit C</fullName>
    </alternativeName>
</protein>
<feature type="domain" description="4Fe-4S ferredoxin-type" evidence="9">
    <location>
        <begin position="356"/>
        <end position="386"/>
    </location>
</feature>
<feature type="binding site" evidence="8">
    <location>
        <position position="376"/>
    </location>
    <ligand>
        <name>[4Fe-4S] cluster</name>
        <dbReference type="ChEBI" id="CHEBI:49883"/>
        <label>2</label>
    </ligand>
</feature>
<dbReference type="InterPro" id="IPR017900">
    <property type="entry name" value="4Fe4S_Fe_S_CS"/>
</dbReference>
<organism evidence="10 11">
    <name type="scientific">Jonquetella anthropi DSM 22815</name>
    <dbReference type="NCBI Taxonomy" id="885272"/>
    <lineage>
        <taxon>Bacteria</taxon>
        <taxon>Thermotogati</taxon>
        <taxon>Synergistota</taxon>
        <taxon>Synergistia</taxon>
        <taxon>Synergistales</taxon>
        <taxon>Dethiosulfovibrionaceae</taxon>
        <taxon>Jonquetella</taxon>
    </lineage>
</organism>
<dbReference type="Pfam" id="PF01512">
    <property type="entry name" value="Complex1_51K"/>
    <property type="match status" value="1"/>
</dbReference>
<keyword evidence="8" id="KW-1278">Translocase</keyword>
<accession>H0UM81</accession>
<dbReference type="SUPFAM" id="SSF142019">
    <property type="entry name" value="Nqo1 FMN-binding domain-like"/>
    <property type="match status" value="1"/>
</dbReference>
<dbReference type="SUPFAM" id="SSF46548">
    <property type="entry name" value="alpha-helical ferredoxin"/>
    <property type="match status" value="1"/>
</dbReference>
<evidence type="ECO:0000256" key="5">
    <source>
        <dbReference type="ARBA" id="ARBA00022982"/>
    </source>
</evidence>
<keyword evidence="11" id="KW-1185">Reference proteome</keyword>
<comment type="subcellular location">
    <subcellularLocation>
        <location evidence="8">Cell membrane</location>
        <topology evidence="8">Peripheral membrane protein</topology>
    </subcellularLocation>
</comment>
<evidence type="ECO:0000256" key="3">
    <source>
        <dbReference type="ARBA" id="ARBA00022723"/>
    </source>
</evidence>
<feature type="domain" description="4Fe-4S ferredoxin-type" evidence="9">
    <location>
        <begin position="395"/>
        <end position="426"/>
    </location>
</feature>
<feature type="binding site" evidence="8">
    <location>
        <position position="408"/>
    </location>
    <ligand>
        <name>[4Fe-4S] cluster</name>
        <dbReference type="ChEBI" id="CHEBI:49883"/>
        <label>2</label>
    </ligand>
</feature>
<keyword evidence="2 8" id="KW-0004">4Fe-4S</keyword>
<dbReference type="InterPro" id="IPR011538">
    <property type="entry name" value="Nuo51_FMN-bd"/>
</dbReference>
<dbReference type="GO" id="GO:0009055">
    <property type="term" value="F:electron transfer activity"/>
    <property type="evidence" value="ECO:0007669"/>
    <property type="project" value="InterPro"/>
</dbReference>
<dbReference type="Pfam" id="PF13375">
    <property type="entry name" value="RnfC_N"/>
    <property type="match status" value="1"/>
</dbReference>
<dbReference type="Proteomes" id="UP000003806">
    <property type="component" value="Chromosome"/>
</dbReference>
<dbReference type="Gene3D" id="3.30.70.20">
    <property type="match status" value="1"/>
</dbReference>
<evidence type="ECO:0000313" key="11">
    <source>
        <dbReference type="Proteomes" id="UP000003806"/>
    </source>
</evidence>
<dbReference type="Gene3D" id="3.10.20.600">
    <property type="match status" value="1"/>
</dbReference>
<dbReference type="InterPro" id="IPR017896">
    <property type="entry name" value="4Fe4S_Fe-S-bd"/>
</dbReference>
<evidence type="ECO:0000256" key="8">
    <source>
        <dbReference type="HAMAP-Rule" id="MF_00461"/>
    </source>
</evidence>
<dbReference type="Pfam" id="PF10531">
    <property type="entry name" value="SLBB"/>
    <property type="match status" value="1"/>
</dbReference>
<dbReference type="EC" id="7.-.-.-" evidence="8"/>
<dbReference type="NCBIfam" id="NF003454">
    <property type="entry name" value="PRK05035.1"/>
    <property type="match status" value="1"/>
</dbReference>
<dbReference type="Gene3D" id="3.40.50.11540">
    <property type="entry name" value="NADH-ubiquinone oxidoreductase 51kDa subunit"/>
    <property type="match status" value="1"/>
</dbReference>
<dbReference type="GO" id="GO:0022900">
    <property type="term" value="P:electron transport chain"/>
    <property type="evidence" value="ECO:0007669"/>
    <property type="project" value="UniProtKB-UniRule"/>
</dbReference>
<keyword evidence="4 8" id="KW-0677">Repeat</keyword>
<dbReference type="Pfam" id="PF13187">
    <property type="entry name" value="Fer4_9"/>
    <property type="match status" value="1"/>
</dbReference>
<dbReference type="GO" id="GO:0005886">
    <property type="term" value="C:plasma membrane"/>
    <property type="evidence" value="ECO:0007669"/>
    <property type="project" value="UniProtKB-SubCell"/>
</dbReference>
<dbReference type="InterPro" id="IPR010208">
    <property type="entry name" value="Ion_transpt_RnfC/RsxC"/>
</dbReference>
<dbReference type="HAMAP" id="MF_00461">
    <property type="entry name" value="RsxC_RnfC"/>
    <property type="match status" value="1"/>
</dbReference>
<dbReference type="PANTHER" id="PTHR43034:SF2">
    <property type="entry name" value="ION-TRANSLOCATING OXIDOREDUCTASE COMPLEX SUBUNIT C"/>
    <property type="match status" value="1"/>
</dbReference>
<feature type="binding site" evidence="8">
    <location>
        <position position="369"/>
    </location>
    <ligand>
        <name>[4Fe-4S] cluster</name>
        <dbReference type="ChEBI" id="CHEBI:49883"/>
        <label>1</label>
    </ligand>
</feature>
<feature type="binding site" evidence="8">
    <location>
        <position position="415"/>
    </location>
    <ligand>
        <name>[4Fe-4S] cluster</name>
        <dbReference type="ChEBI" id="CHEBI:49883"/>
        <label>1</label>
    </ligand>
</feature>
<dbReference type="NCBIfam" id="TIGR01945">
    <property type="entry name" value="rnfC"/>
    <property type="match status" value="1"/>
</dbReference>
<keyword evidence="1 8" id="KW-0813">Transport</keyword>
<dbReference type="STRING" id="885272.JonanDRAFT_1293"/>
<evidence type="ECO:0000259" key="9">
    <source>
        <dbReference type="PROSITE" id="PS51379"/>
    </source>
</evidence>
<dbReference type="PROSITE" id="PS00198">
    <property type="entry name" value="4FE4S_FER_1"/>
    <property type="match status" value="2"/>
</dbReference>
<comment type="subunit">
    <text evidence="8">The complex is composed of six subunits: RnfA, RnfB, RnfC, RnfD, RnfE and RnfG.</text>
</comment>
<comment type="similarity">
    <text evidence="8">Belongs to the 4Fe4S bacterial-type ferredoxin family. RnfC subfamily.</text>
</comment>
<evidence type="ECO:0000256" key="6">
    <source>
        <dbReference type="ARBA" id="ARBA00023004"/>
    </source>
</evidence>
<dbReference type="GO" id="GO:0051539">
    <property type="term" value="F:4 iron, 4 sulfur cluster binding"/>
    <property type="evidence" value="ECO:0007669"/>
    <property type="project" value="UniProtKB-KW"/>
</dbReference>
<dbReference type="PANTHER" id="PTHR43034">
    <property type="entry name" value="ION-TRANSLOCATING OXIDOREDUCTASE COMPLEX SUBUNIT C"/>
    <property type="match status" value="1"/>
</dbReference>
<dbReference type="RefSeq" id="WP_008523244.1">
    <property type="nucleotide sequence ID" value="NZ_CM001376.1"/>
</dbReference>
<proteinExistence type="inferred from homology"/>
<keyword evidence="8" id="KW-1003">Cell membrane</keyword>
<dbReference type="OrthoDB" id="9767754at2"/>
<dbReference type="InterPro" id="IPR019554">
    <property type="entry name" value="Soluble_ligand-bd"/>
</dbReference>
<reference evidence="10 11" key="1">
    <citation type="submission" date="2011-11" db="EMBL/GenBank/DDBJ databases">
        <title>The Noncontiguous Finished genome of Jonquetella anthropi DSM 22815.</title>
        <authorList>
            <consortium name="US DOE Joint Genome Institute (JGI-PGF)"/>
            <person name="Lucas S."/>
            <person name="Copeland A."/>
            <person name="Lapidus A."/>
            <person name="Glavina del Rio T."/>
            <person name="Dalin E."/>
            <person name="Tice H."/>
            <person name="Bruce D."/>
            <person name="Goodwin L."/>
            <person name="Pitluck S."/>
            <person name="Peters L."/>
            <person name="Mikhailova N."/>
            <person name="Held B."/>
            <person name="Kyrpides N."/>
            <person name="Mavromatis K."/>
            <person name="Ivanova N."/>
            <person name="Markowitz V."/>
            <person name="Cheng J.-F."/>
            <person name="Hugenholtz P."/>
            <person name="Woyke T."/>
            <person name="Wu D."/>
            <person name="Gronow S."/>
            <person name="Wellnitz S."/>
            <person name="Brambilla E."/>
            <person name="Klenk H.-P."/>
            <person name="Eisen J.A."/>
        </authorList>
    </citation>
    <scope>NUCLEOTIDE SEQUENCE [LARGE SCALE GENOMIC DNA]</scope>
    <source>
        <strain evidence="10 11">DSM 22815</strain>
    </source>
</reference>
<evidence type="ECO:0000256" key="7">
    <source>
        <dbReference type="ARBA" id="ARBA00023014"/>
    </source>
</evidence>
<dbReference type="eggNOG" id="COG4656">
    <property type="taxonomic scope" value="Bacteria"/>
</dbReference>
<name>H0UM81_9BACT</name>
<dbReference type="AlphaFoldDB" id="H0UM81"/>
<sequence length="439" mass="46470">MSTLTFKRGVHPPENKLTADCPIRDLQPVGPLVFPMSQHIGAPCKPTVAPGDRVLVGQVIGEPQGFVSAPVVSSVSGTVKAVAPVMTIAGTVCPAVTVDSDGLYEEAPLSPCGDIESLDPATIRDVIKNTGIVGMGGAGFPTFIKLTPPKDAVVDQLIINASECEPYLTCDYRLILEDPQPIMDGIRALLVLFPEAKLSVGIEDNKPEAIAKFQVLLDGFDERASLKVLKSKYPQGGEKQLIYAITGRSVPPGKLPADVGAIVCNTYTTYDIGYALRHGRTSLKRIITVSGDAIANPGNYRVPLGISVREVLDAAGGFTAEPMKLLAGGPMMGMSLHSLDVPVVKGTSGLLALTAAALKVRPETRCIRCGRCIEACPMGLLPSALDAVVRLQDYKAFQARGGMNCIECGACTYSCPAGRFLTQTCKEGKKYVAAMNRKK</sequence>
<evidence type="ECO:0000256" key="4">
    <source>
        <dbReference type="ARBA" id="ARBA00022737"/>
    </source>
</evidence>
<dbReference type="EMBL" id="CM001376">
    <property type="protein sequence ID" value="EHM13657.1"/>
    <property type="molecule type" value="Genomic_DNA"/>
</dbReference>
<comment type="function">
    <text evidence="8">Part of a membrane-bound complex that couples electron transfer with translocation of ions across the membrane.</text>
</comment>
<dbReference type="GO" id="GO:0046872">
    <property type="term" value="F:metal ion binding"/>
    <property type="evidence" value="ECO:0007669"/>
    <property type="project" value="UniProtKB-KW"/>
</dbReference>
<feature type="binding site" evidence="8">
    <location>
        <position position="411"/>
    </location>
    <ligand>
        <name>[4Fe-4S] cluster</name>
        <dbReference type="ChEBI" id="CHEBI:49883"/>
        <label>2</label>
    </ligand>
</feature>
<dbReference type="PROSITE" id="PS51379">
    <property type="entry name" value="4FE4S_FER_2"/>
    <property type="match status" value="2"/>
</dbReference>
<evidence type="ECO:0000256" key="1">
    <source>
        <dbReference type="ARBA" id="ARBA00022448"/>
    </source>
</evidence>
<dbReference type="HOGENOM" id="CLU_010808_6_0_0"/>
<feature type="binding site" evidence="8">
    <location>
        <position position="405"/>
    </location>
    <ligand>
        <name>[4Fe-4S] cluster</name>
        <dbReference type="ChEBI" id="CHEBI:49883"/>
        <label>2</label>
    </ligand>
</feature>
<dbReference type="InterPro" id="IPR026902">
    <property type="entry name" value="RnfC_N"/>
</dbReference>
<keyword evidence="3 8" id="KW-0479">Metal-binding</keyword>
<evidence type="ECO:0000256" key="2">
    <source>
        <dbReference type="ARBA" id="ARBA00022485"/>
    </source>
</evidence>